<dbReference type="Gene3D" id="3.30.70.270">
    <property type="match status" value="1"/>
</dbReference>
<organism evidence="1">
    <name type="scientific">freshwater metagenome</name>
    <dbReference type="NCBI Taxonomy" id="449393"/>
    <lineage>
        <taxon>unclassified sequences</taxon>
        <taxon>metagenomes</taxon>
        <taxon>ecological metagenomes</taxon>
    </lineage>
</organism>
<accession>A0A6J6H9B2</accession>
<name>A0A6J6H9B2_9ZZZZ</name>
<reference evidence="1" key="1">
    <citation type="submission" date="2020-05" db="EMBL/GenBank/DDBJ databases">
        <authorList>
            <person name="Chiriac C."/>
            <person name="Salcher M."/>
            <person name="Ghai R."/>
            <person name="Kavagutti S V."/>
        </authorList>
    </citation>
    <scope>NUCLEOTIDE SEQUENCE</scope>
</reference>
<dbReference type="AlphaFoldDB" id="A0A6J6H9B2"/>
<sequence length="160" mass="18192">MKNITEIQNAIYFVNDGETDLLTGSMSPNLFNQFVRRDAELADRNGTKLAIISVKIKINELVPSEILDNQINTITSDVESLLIKLSFQLSKAIRQSDCLARTSKLGFWILVTYENINNLEVLISRILEKTSIPTVINFIPRSGNQTQLSWYENIDNSHFN</sequence>
<dbReference type="InterPro" id="IPR043128">
    <property type="entry name" value="Rev_trsase/Diguanyl_cyclase"/>
</dbReference>
<proteinExistence type="predicted"/>
<gene>
    <name evidence="1" type="ORF">UFOPK1854_00493</name>
</gene>
<protein>
    <submittedName>
        <fullName evidence="1">Unannotated protein</fullName>
    </submittedName>
</protein>
<dbReference type="EMBL" id="CAEZUT010000038">
    <property type="protein sequence ID" value="CAB4609566.1"/>
    <property type="molecule type" value="Genomic_DNA"/>
</dbReference>
<evidence type="ECO:0000313" key="1">
    <source>
        <dbReference type="EMBL" id="CAB4609566.1"/>
    </source>
</evidence>